<evidence type="ECO:0000256" key="1">
    <source>
        <dbReference type="SAM" id="MobiDB-lite"/>
    </source>
</evidence>
<dbReference type="AlphaFoldDB" id="A0A1M3L5E2"/>
<evidence type="ECO:0008006" key="5">
    <source>
        <dbReference type="Google" id="ProtNLM"/>
    </source>
</evidence>
<proteinExistence type="predicted"/>
<keyword evidence="2" id="KW-1133">Transmembrane helix</keyword>
<dbReference type="Pfam" id="PF04977">
    <property type="entry name" value="DivIC"/>
    <property type="match status" value="1"/>
</dbReference>
<name>A0A1M3L5E2_9BACT</name>
<dbReference type="EMBL" id="MKVH01000003">
    <property type="protein sequence ID" value="OJX60729.1"/>
    <property type="molecule type" value="Genomic_DNA"/>
</dbReference>
<accession>A0A1M3L5E2</accession>
<keyword evidence="2" id="KW-0472">Membrane</keyword>
<evidence type="ECO:0000313" key="3">
    <source>
        <dbReference type="EMBL" id="OJX60729.1"/>
    </source>
</evidence>
<evidence type="ECO:0000313" key="4">
    <source>
        <dbReference type="Proteomes" id="UP000184233"/>
    </source>
</evidence>
<organism evidence="3 4">
    <name type="scientific">Candidatus Kapaibacterium thiocyanatum</name>
    <dbReference type="NCBI Taxonomy" id="1895771"/>
    <lineage>
        <taxon>Bacteria</taxon>
        <taxon>Pseudomonadati</taxon>
        <taxon>Candidatus Kapaibacteriota</taxon>
        <taxon>Candidatus Kapaibacteriia</taxon>
        <taxon>Candidatus Kapaibacteriales</taxon>
        <taxon>Candidatus Kapaibacteriaceae</taxon>
        <taxon>Candidatus Kapaibacterium</taxon>
    </lineage>
</organism>
<dbReference type="InterPro" id="IPR007060">
    <property type="entry name" value="FtsL/DivIC"/>
</dbReference>
<feature type="transmembrane region" description="Helical" evidence="2">
    <location>
        <begin position="46"/>
        <end position="73"/>
    </location>
</feature>
<gene>
    <name evidence="3" type="ORF">BGO89_03930</name>
</gene>
<reference evidence="3 4" key="1">
    <citation type="submission" date="2016-09" db="EMBL/GenBank/DDBJ databases">
        <title>Genome-resolved meta-omics ties microbial dynamics to process performance in biotechnology for thiocyanate degradation.</title>
        <authorList>
            <person name="Kantor R.S."/>
            <person name="Huddy R.J."/>
            <person name="Iyer R."/>
            <person name="Thomas B.C."/>
            <person name="Brown C.T."/>
            <person name="Anantharaman K."/>
            <person name="Tringe S."/>
            <person name="Hettich R.L."/>
            <person name="Harrison S.T."/>
            <person name="Banfield J.F."/>
        </authorList>
    </citation>
    <scope>NUCLEOTIDE SEQUENCE [LARGE SCALE GENOMIC DNA]</scope>
    <source>
        <strain evidence="3">59-99</strain>
    </source>
</reference>
<sequence>MPSKPGPKSGNTGETMESEEQPVQPAPPPAKESPTLVKRRRLLNRWSIFALIFVSAVATVLYVSNVIAINRLLKETDTLRKSVDSIRIVNHSLRTEVYRLQSSERITRIATERLGMIPPPKAPTVLSPR</sequence>
<dbReference type="Proteomes" id="UP000184233">
    <property type="component" value="Unassembled WGS sequence"/>
</dbReference>
<dbReference type="STRING" id="1895771.BGO89_03930"/>
<protein>
    <recommendedName>
        <fullName evidence="5">Cell division protein FtsL</fullName>
    </recommendedName>
</protein>
<comment type="caution">
    <text evidence="3">The sequence shown here is derived from an EMBL/GenBank/DDBJ whole genome shotgun (WGS) entry which is preliminary data.</text>
</comment>
<evidence type="ECO:0000256" key="2">
    <source>
        <dbReference type="SAM" id="Phobius"/>
    </source>
</evidence>
<feature type="region of interest" description="Disordered" evidence="1">
    <location>
        <begin position="1"/>
        <end position="34"/>
    </location>
</feature>
<keyword evidence="2" id="KW-0812">Transmembrane</keyword>